<keyword evidence="2" id="KW-1185">Reference proteome</keyword>
<comment type="caution">
    <text evidence="1">The sequence shown here is derived from an EMBL/GenBank/DDBJ whole genome shotgun (WGS) entry which is preliminary data.</text>
</comment>
<name>A0ABQ4UWB5_9HYPH</name>
<dbReference type="Proteomes" id="UP001055093">
    <property type="component" value="Unassembled WGS sequence"/>
</dbReference>
<reference evidence="1" key="2">
    <citation type="submission" date="2021-08" db="EMBL/GenBank/DDBJ databases">
        <authorList>
            <person name="Tani A."/>
            <person name="Ola A."/>
            <person name="Ogura Y."/>
            <person name="Katsura K."/>
            <person name="Hayashi T."/>
        </authorList>
    </citation>
    <scope>NUCLEOTIDE SEQUENCE</scope>
    <source>
        <strain evidence="1">DSM 14458</strain>
    </source>
</reference>
<gene>
    <name evidence="1" type="ORF">BGCPKDLD_1901</name>
</gene>
<dbReference type="EMBL" id="BPRE01000005">
    <property type="protein sequence ID" value="GJE75317.1"/>
    <property type="molecule type" value="Genomic_DNA"/>
</dbReference>
<protein>
    <submittedName>
        <fullName evidence="1">Uncharacterized protein</fullName>
    </submittedName>
</protein>
<accession>A0ABQ4UWB5</accession>
<reference evidence="1" key="1">
    <citation type="journal article" date="2021" name="Front. Microbiol.">
        <title>Comprehensive Comparative Genomics and Phenotyping of Methylobacterium Species.</title>
        <authorList>
            <person name="Alessa O."/>
            <person name="Ogura Y."/>
            <person name="Fujitani Y."/>
            <person name="Takami H."/>
            <person name="Hayashi T."/>
            <person name="Sahin N."/>
            <person name="Tani A."/>
        </authorList>
    </citation>
    <scope>NUCLEOTIDE SEQUENCE</scope>
    <source>
        <strain evidence="1">DSM 14458</strain>
    </source>
</reference>
<organism evidence="1 2">
    <name type="scientific">Methylorubrum suomiense</name>
    <dbReference type="NCBI Taxonomy" id="144191"/>
    <lineage>
        <taxon>Bacteria</taxon>
        <taxon>Pseudomonadati</taxon>
        <taxon>Pseudomonadota</taxon>
        <taxon>Alphaproteobacteria</taxon>
        <taxon>Hyphomicrobiales</taxon>
        <taxon>Methylobacteriaceae</taxon>
        <taxon>Methylorubrum</taxon>
    </lineage>
</organism>
<evidence type="ECO:0000313" key="2">
    <source>
        <dbReference type="Proteomes" id="UP001055093"/>
    </source>
</evidence>
<evidence type="ECO:0000313" key="1">
    <source>
        <dbReference type="EMBL" id="GJE75317.1"/>
    </source>
</evidence>
<sequence length="75" mass="8088">MAGQARLPGLHERLSLQHGRQSGVRVTNIMASIKVRVSEDGTCSICRNGTIISTGLTRHQADQLVAVLRAIEGHD</sequence>
<proteinExistence type="predicted"/>